<organism evidence="1 2">
    <name type="scientific">Petrolisthes cinctipes</name>
    <name type="common">Flat porcelain crab</name>
    <dbReference type="NCBI Taxonomy" id="88211"/>
    <lineage>
        <taxon>Eukaryota</taxon>
        <taxon>Metazoa</taxon>
        <taxon>Ecdysozoa</taxon>
        <taxon>Arthropoda</taxon>
        <taxon>Crustacea</taxon>
        <taxon>Multicrustacea</taxon>
        <taxon>Malacostraca</taxon>
        <taxon>Eumalacostraca</taxon>
        <taxon>Eucarida</taxon>
        <taxon>Decapoda</taxon>
        <taxon>Pleocyemata</taxon>
        <taxon>Anomura</taxon>
        <taxon>Galatheoidea</taxon>
        <taxon>Porcellanidae</taxon>
        <taxon>Petrolisthes</taxon>
    </lineage>
</organism>
<gene>
    <name evidence="1" type="ORF">Pcinc_013749</name>
</gene>
<keyword evidence="2" id="KW-1185">Reference proteome</keyword>
<dbReference type="EMBL" id="JAWQEG010001170">
    <property type="protein sequence ID" value="KAK3881845.1"/>
    <property type="molecule type" value="Genomic_DNA"/>
</dbReference>
<proteinExistence type="predicted"/>
<reference evidence="1" key="1">
    <citation type="submission" date="2023-10" db="EMBL/GenBank/DDBJ databases">
        <title>Genome assemblies of two species of porcelain crab, Petrolisthes cinctipes and Petrolisthes manimaculis (Anomura: Porcellanidae).</title>
        <authorList>
            <person name="Angst P."/>
        </authorList>
    </citation>
    <scope>NUCLEOTIDE SEQUENCE</scope>
    <source>
        <strain evidence="1">PB745_01</strain>
        <tissue evidence="1">Gill</tissue>
    </source>
</reference>
<sequence>MGYISHNDSFFSTHSPFLFNLFPHAATLSVPATHSLSSPIHSLLPLTHSILPSTRFSHPPNIFSHSLTLFSHPLASLTHPISSPTHSLTLFFSPAPFSQVWQDDVIMRLVSDSISQALPTLTSPCFTPLHYVGT</sequence>
<dbReference type="AlphaFoldDB" id="A0AAE1KU13"/>
<protein>
    <submittedName>
        <fullName evidence="1">Uncharacterized protein</fullName>
    </submittedName>
</protein>
<evidence type="ECO:0000313" key="1">
    <source>
        <dbReference type="EMBL" id="KAK3881845.1"/>
    </source>
</evidence>
<dbReference type="Proteomes" id="UP001286313">
    <property type="component" value="Unassembled WGS sequence"/>
</dbReference>
<evidence type="ECO:0000313" key="2">
    <source>
        <dbReference type="Proteomes" id="UP001286313"/>
    </source>
</evidence>
<accession>A0AAE1KU13</accession>
<comment type="caution">
    <text evidence="1">The sequence shown here is derived from an EMBL/GenBank/DDBJ whole genome shotgun (WGS) entry which is preliminary data.</text>
</comment>
<name>A0AAE1KU13_PETCI</name>